<feature type="compositionally biased region" description="Polar residues" evidence="1">
    <location>
        <begin position="94"/>
        <end position="109"/>
    </location>
</feature>
<accession>A0A091RG12</accession>
<reference evidence="2 3" key="1">
    <citation type="submission" date="2014-04" db="EMBL/GenBank/DDBJ databases">
        <title>Genome evolution of avian class.</title>
        <authorList>
            <person name="Zhang G."/>
            <person name="Li C."/>
        </authorList>
    </citation>
    <scope>NUCLEOTIDE SEQUENCE [LARGE SCALE GENOMIC DNA]</scope>
    <source>
        <strain evidence="2">BGI_N331</strain>
    </source>
</reference>
<name>A0A091RG12_MERNU</name>
<feature type="compositionally biased region" description="Polar residues" evidence="1">
    <location>
        <begin position="118"/>
        <end position="128"/>
    </location>
</feature>
<sequence>RSNCIRGALSVRGSGVKRRRRRAFFHTKVLFRHCSVNFTSRKHQKRVKPRLMRRMPGLRDIFHFEDLQLVLTPGNAVLPVTESHADVYMEPENDFQTPMETVSKETTAFPSKPVESYKGSQESSTTVESECPWMPEQPLPMESEPSRSVGFLENSIT</sequence>
<keyword evidence="3" id="KW-1185">Reference proteome</keyword>
<evidence type="ECO:0000313" key="2">
    <source>
        <dbReference type="EMBL" id="KFQ27572.1"/>
    </source>
</evidence>
<dbReference type="EMBL" id="KK701548">
    <property type="protein sequence ID" value="KFQ27572.1"/>
    <property type="molecule type" value="Genomic_DNA"/>
</dbReference>
<dbReference type="AlphaFoldDB" id="A0A091RG12"/>
<evidence type="ECO:0000256" key="1">
    <source>
        <dbReference type="SAM" id="MobiDB-lite"/>
    </source>
</evidence>
<evidence type="ECO:0000313" key="3">
    <source>
        <dbReference type="Proteomes" id="UP000052967"/>
    </source>
</evidence>
<dbReference type="Proteomes" id="UP000052967">
    <property type="component" value="Unassembled WGS sequence"/>
</dbReference>
<proteinExistence type="predicted"/>
<gene>
    <name evidence="2" type="ORF">N331_03987</name>
</gene>
<organism evidence="2 3">
    <name type="scientific">Merops nubicus</name>
    <name type="common">Northern carmine bee-eater</name>
    <dbReference type="NCBI Taxonomy" id="57421"/>
    <lineage>
        <taxon>Eukaryota</taxon>
        <taxon>Metazoa</taxon>
        <taxon>Chordata</taxon>
        <taxon>Craniata</taxon>
        <taxon>Vertebrata</taxon>
        <taxon>Euteleostomi</taxon>
        <taxon>Archelosauria</taxon>
        <taxon>Archosauria</taxon>
        <taxon>Dinosauria</taxon>
        <taxon>Saurischia</taxon>
        <taxon>Theropoda</taxon>
        <taxon>Coelurosauria</taxon>
        <taxon>Aves</taxon>
        <taxon>Neognathae</taxon>
        <taxon>Neoaves</taxon>
        <taxon>Telluraves</taxon>
        <taxon>Coraciimorphae</taxon>
        <taxon>Coraciiformes</taxon>
        <taxon>Meropidae</taxon>
        <taxon>Merops</taxon>
    </lineage>
</organism>
<feature type="non-terminal residue" evidence="2">
    <location>
        <position position="157"/>
    </location>
</feature>
<feature type="region of interest" description="Disordered" evidence="1">
    <location>
        <begin position="93"/>
        <end position="157"/>
    </location>
</feature>
<protein>
    <submittedName>
        <fullName evidence="2">Uncharacterized protein</fullName>
    </submittedName>
</protein>
<feature type="non-terminal residue" evidence="2">
    <location>
        <position position="1"/>
    </location>
</feature>